<feature type="domain" description="Mon2/Sec7/BIG1-like HDS" evidence="2">
    <location>
        <begin position="74"/>
        <end position="155"/>
    </location>
</feature>
<feature type="domain" description="Sec7/BIG1-like C-terminal" evidence="3">
    <location>
        <begin position="541"/>
        <end position="652"/>
    </location>
</feature>
<organism evidence="4">
    <name type="scientific">Anisakis simplex</name>
    <name type="common">Herring worm</name>
    <dbReference type="NCBI Taxonomy" id="6269"/>
    <lineage>
        <taxon>Eukaryota</taxon>
        <taxon>Metazoa</taxon>
        <taxon>Ecdysozoa</taxon>
        <taxon>Nematoda</taxon>
        <taxon>Chromadorea</taxon>
        <taxon>Rhabditida</taxon>
        <taxon>Spirurina</taxon>
        <taxon>Ascaridomorpha</taxon>
        <taxon>Ascaridoidea</taxon>
        <taxon>Anisakidae</taxon>
        <taxon>Anisakis</taxon>
        <taxon>Anisakis simplex complex</taxon>
    </lineage>
</organism>
<feature type="compositionally biased region" description="Low complexity" evidence="1">
    <location>
        <begin position="468"/>
        <end position="485"/>
    </location>
</feature>
<dbReference type="InterPro" id="IPR046455">
    <property type="entry name" value="Sec7/BIG1-like_C"/>
</dbReference>
<feature type="region of interest" description="Disordered" evidence="1">
    <location>
        <begin position="467"/>
        <end position="487"/>
    </location>
</feature>
<evidence type="ECO:0000256" key="1">
    <source>
        <dbReference type="SAM" id="MobiDB-lite"/>
    </source>
</evidence>
<protein>
    <submittedName>
        <fullName evidence="4">DUF1981 domain-containing protein</fullName>
    </submittedName>
</protein>
<evidence type="ECO:0000313" key="4">
    <source>
        <dbReference type="WBParaSite" id="ASIM_0001819201-mRNA-1"/>
    </source>
</evidence>
<evidence type="ECO:0000259" key="3">
    <source>
        <dbReference type="Pfam" id="PF20252"/>
    </source>
</evidence>
<dbReference type="PANTHER" id="PTHR10663:SF375">
    <property type="entry name" value="LD29171P"/>
    <property type="match status" value="1"/>
</dbReference>
<dbReference type="Pfam" id="PF20252">
    <property type="entry name" value="BIG2_C"/>
    <property type="match status" value="1"/>
</dbReference>
<dbReference type="WBParaSite" id="ASIM_0001819201-mRNA-1">
    <property type="protein sequence ID" value="ASIM_0001819201-mRNA-1"/>
    <property type="gene ID" value="ASIM_0001819201"/>
</dbReference>
<dbReference type="SUPFAM" id="SSF48371">
    <property type="entry name" value="ARM repeat"/>
    <property type="match status" value="1"/>
</dbReference>
<dbReference type="AlphaFoldDB" id="A0A0M3KB45"/>
<dbReference type="InterPro" id="IPR015403">
    <property type="entry name" value="Mon2/Sec7/BIG1-like_HDS"/>
</dbReference>
<sequence length="665" mass="76809">LCQVSMEELSAAGNPRMFMLQKIVEISFYNMGRIRLQWSRIWAILGEHFNKAGSNANEMIAHFAVDALRQLSMKFLERGELRNFRFQKDFLRPFEIIMNKNRSLKCRELVVACMTHMVNSHWNKIISGWKNVFSVFTMAAGSTDEDIVESAFTTTNYIIGSGKNYGPKDSSDLLRSNRQSFDARYCLHYASDYCPYAFRSLTVMFEIMKTYGNEFKDEWWKDLFQVAFRIFDVMKLAEEQNEVIYYVSSRCFEELWNENFAFKKREWMRTTCNHALYAVVDVFTQYYPVLSNILLTNIYDQLYWCAQQENEQLARSAINCIENLLLLNGSRFTPKMWEETVTLIVNIFKSTLPHSLLTWEPNAIITSIPLQNGNTNSDSIENLSTNDQINNESAPPYITQITASNSDAIFSSLLVRCMVQLELVDAVNSIVFGRSASRNEDITALPSLSASSTMNLQTVSPQRNAILNGSSSVQNNTNNNNNESSYGINDYSDNADSTIDGLYSRMGEFYDFVERSVSKSWSFWSLRYVWFVDSVRFVFLFADVKQLLSLVDCLLDSHSLAKQFNGNNAQRTLLWKAGFKGITFMTSVHEKTLIDLIELEIFIPGRSKPNLLRQETHSLRSALCILFRIYTDVDRTDEQQKSDIRERLIRCVCVLSFAFFYFDSR</sequence>
<reference evidence="4" key="1">
    <citation type="submission" date="2017-02" db="UniProtKB">
        <authorList>
            <consortium name="WormBaseParasite"/>
        </authorList>
    </citation>
    <scope>IDENTIFICATION</scope>
</reference>
<name>A0A0M3KB45_ANISI</name>
<evidence type="ECO:0000259" key="2">
    <source>
        <dbReference type="Pfam" id="PF09324"/>
    </source>
</evidence>
<dbReference type="InterPro" id="IPR016024">
    <property type="entry name" value="ARM-type_fold"/>
</dbReference>
<dbReference type="Pfam" id="PF09324">
    <property type="entry name" value="Sec7-like_HDS"/>
    <property type="match status" value="1"/>
</dbReference>
<accession>A0A0M3KB45</accession>
<dbReference type="PANTHER" id="PTHR10663">
    <property type="entry name" value="GUANYL-NUCLEOTIDE EXCHANGE FACTOR"/>
    <property type="match status" value="1"/>
</dbReference>
<proteinExistence type="predicted"/>